<dbReference type="Proteomes" id="UP000837857">
    <property type="component" value="Chromosome 10"/>
</dbReference>
<dbReference type="EMBL" id="OW152822">
    <property type="protein sequence ID" value="CAH2037344.1"/>
    <property type="molecule type" value="Genomic_DNA"/>
</dbReference>
<organism evidence="2 3">
    <name type="scientific">Iphiclides podalirius</name>
    <name type="common">scarce swallowtail</name>
    <dbReference type="NCBI Taxonomy" id="110791"/>
    <lineage>
        <taxon>Eukaryota</taxon>
        <taxon>Metazoa</taxon>
        <taxon>Ecdysozoa</taxon>
        <taxon>Arthropoda</taxon>
        <taxon>Hexapoda</taxon>
        <taxon>Insecta</taxon>
        <taxon>Pterygota</taxon>
        <taxon>Neoptera</taxon>
        <taxon>Endopterygota</taxon>
        <taxon>Lepidoptera</taxon>
        <taxon>Glossata</taxon>
        <taxon>Ditrysia</taxon>
        <taxon>Papilionoidea</taxon>
        <taxon>Papilionidae</taxon>
        <taxon>Papilioninae</taxon>
        <taxon>Iphiclides</taxon>
    </lineage>
</organism>
<evidence type="ECO:0000313" key="2">
    <source>
        <dbReference type="EMBL" id="CAH2037344.1"/>
    </source>
</evidence>
<name>A0ABN8HQI7_9NEOP</name>
<feature type="non-terminal residue" evidence="2">
    <location>
        <position position="1"/>
    </location>
</feature>
<sequence>MCHLVGIEPMTFYAEATRHLSKAATELAHRPSAGRPKIEICQRATGVDHVTGGRNRRRLITRRLSLSDERQRPPGAVTQPHSAIASEPTRSWRTACNPRHAARETPEQTVPRYT</sequence>
<evidence type="ECO:0000313" key="3">
    <source>
        <dbReference type="Proteomes" id="UP000837857"/>
    </source>
</evidence>
<accession>A0ABN8HQI7</accession>
<protein>
    <submittedName>
        <fullName evidence="2">Uncharacterized protein</fullName>
    </submittedName>
</protein>
<evidence type="ECO:0000256" key="1">
    <source>
        <dbReference type="SAM" id="MobiDB-lite"/>
    </source>
</evidence>
<proteinExistence type="predicted"/>
<keyword evidence="3" id="KW-1185">Reference proteome</keyword>
<feature type="region of interest" description="Disordered" evidence="1">
    <location>
        <begin position="65"/>
        <end position="114"/>
    </location>
</feature>
<gene>
    <name evidence="2" type="ORF">IPOD504_LOCUS1127</name>
</gene>
<reference evidence="2" key="1">
    <citation type="submission" date="2022-03" db="EMBL/GenBank/DDBJ databases">
        <authorList>
            <person name="Martin H S."/>
        </authorList>
    </citation>
    <scope>NUCLEOTIDE SEQUENCE</scope>
</reference>